<name>A0ACB5U9M5_AMBMO</name>
<gene>
    <name evidence="1" type="ORF">Amon02_001251700</name>
</gene>
<accession>A0ACB5U9M5</accession>
<sequence length="187" mass="20193">MPFDQFTARYYPDSNDFILTRTKKVEASYTRDAQKILEKLSYSLVDDVIADFIEPDTTTTTATTSTKSKSKSNSNVKPKVKAKSKSKAAVAPSSPTRRTRSMIVESSSSDSENIFILDPSFEEAADDLDVGGLDDYEASEFVSPESLDLDESSGIGSGDDDGFASRRTRTGSGSSSKSSFKAKSGSN</sequence>
<protein>
    <submittedName>
        <fullName evidence="1">Unnamed protein product</fullName>
    </submittedName>
</protein>
<dbReference type="Proteomes" id="UP001165064">
    <property type="component" value="Unassembled WGS sequence"/>
</dbReference>
<comment type="caution">
    <text evidence="1">The sequence shown here is derived from an EMBL/GenBank/DDBJ whole genome shotgun (WGS) entry which is preliminary data.</text>
</comment>
<evidence type="ECO:0000313" key="1">
    <source>
        <dbReference type="EMBL" id="GMF05962.1"/>
    </source>
</evidence>
<dbReference type="EMBL" id="BSXS01014784">
    <property type="protein sequence ID" value="GMF05962.1"/>
    <property type="molecule type" value="Genomic_DNA"/>
</dbReference>
<organism evidence="1 2">
    <name type="scientific">Ambrosiozyma monospora</name>
    <name type="common">Yeast</name>
    <name type="synonym">Endomycopsis monosporus</name>
    <dbReference type="NCBI Taxonomy" id="43982"/>
    <lineage>
        <taxon>Eukaryota</taxon>
        <taxon>Fungi</taxon>
        <taxon>Dikarya</taxon>
        <taxon>Ascomycota</taxon>
        <taxon>Saccharomycotina</taxon>
        <taxon>Pichiomycetes</taxon>
        <taxon>Pichiales</taxon>
        <taxon>Pichiaceae</taxon>
        <taxon>Ambrosiozyma</taxon>
    </lineage>
</organism>
<proteinExistence type="predicted"/>
<reference evidence="1" key="1">
    <citation type="submission" date="2023-04" db="EMBL/GenBank/DDBJ databases">
        <title>Ambrosiozyma monospora NBRC 10751.</title>
        <authorList>
            <person name="Ichikawa N."/>
            <person name="Sato H."/>
            <person name="Tonouchi N."/>
        </authorList>
    </citation>
    <scope>NUCLEOTIDE SEQUENCE</scope>
    <source>
        <strain evidence="1">NBRC 10751</strain>
    </source>
</reference>
<keyword evidence="2" id="KW-1185">Reference proteome</keyword>
<evidence type="ECO:0000313" key="2">
    <source>
        <dbReference type="Proteomes" id="UP001165064"/>
    </source>
</evidence>